<keyword evidence="3" id="KW-1185">Reference proteome</keyword>
<gene>
    <name evidence="2" type="ORF">ARMOST_17548</name>
</gene>
<name>A0A284RZ96_ARMOS</name>
<reference evidence="3" key="1">
    <citation type="journal article" date="2017" name="Nat. Ecol. Evol.">
        <title>Genome expansion and lineage-specific genetic innovations in the forest pathogenic fungi Armillaria.</title>
        <authorList>
            <person name="Sipos G."/>
            <person name="Prasanna A.N."/>
            <person name="Walter M.C."/>
            <person name="O'Connor E."/>
            <person name="Balint B."/>
            <person name="Krizsan K."/>
            <person name="Kiss B."/>
            <person name="Hess J."/>
            <person name="Varga T."/>
            <person name="Slot J."/>
            <person name="Riley R."/>
            <person name="Boka B."/>
            <person name="Rigling D."/>
            <person name="Barry K."/>
            <person name="Lee J."/>
            <person name="Mihaltcheva S."/>
            <person name="LaButti K."/>
            <person name="Lipzen A."/>
            <person name="Waldron R."/>
            <person name="Moloney N.M."/>
            <person name="Sperisen C."/>
            <person name="Kredics L."/>
            <person name="Vagvoelgyi C."/>
            <person name="Patrignani A."/>
            <person name="Fitzpatrick D."/>
            <person name="Nagy I."/>
            <person name="Doyle S."/>
            <person name="Anderson J.B."/>
            <person name="Grigoriev I.V."/>
            <person name="Gueldener U."/>
            <person name="Muensterkoetter M."/>
            <person name="Nagy L.G."/>
        </authorList>
    </citation>
    <scope>NUCLEOTIDE SEQUENCE [LARGE SCALE GENOMIC DNA]</scope>
    <source>
        <strain evidence="3">C18/9</strain>
    </source>
</reference>
<accession>A0A284RZ96</accession>
<feature type="compositionally biased region" description="Basic and acidic residues" evidence="1">
    <location>
        <begin position="102"/>
        <end position="113"/>
    </location>
</feature>
<dbReference type="Proteomes" id="UP000219338">
    <property type="component" value="Unassembled WGS sequence"/>
</dbReference>
<dbReference type="EMBL" id="FUEG01000022">
    <property type="protein sequence ID" value="SJL14093.1"/>
    <property type="molecule type" value="Genomic_DNA"/>
</dbReference>
<feature type="compositionally biased region" description="Basic and acidic residues" evidence="1">
    <location>
        <begin position="76"/>
        <end position="89"/>
    </location>
</feature>
<evidence type="ECO:0000313" key="3">
    <source>
        <dbReference type="Proteomes" id="UP000219338"/>
    </source>
</evidence>
<evidence type="ECO:0000313" key="2">
    <source>
        <dbReference type="EMBL" id="SJL14093.1"/>
    </source>
</evidence>
<dbReference type="OrthoDB" id="3028765at2759"/>
<sequence>MSDNQAVLACNDHDALGSAQKSNTVDMPGEVSTWRKNALHIDGWDPISGQHVRRRGTSEGYDDLVDSDDEFVVVSKDSDESVPKKEAKSAKTPSRGSDSGEEERSRLENSKLKMELSSVQRQLEARDIELRGLQDLLDVRTRELQDARTYLDTADLVSGEDVVSMAEALNAEIFQTAAYMADSSVFGAKCRLVDTGEVDPWLGADFVEILRSGKDTEARVQCVQVALQASLVRSCMATIAMWHPDSKIDEGLRQLYSKIQKTSLAPVAGRWRVMTRSKSKYSTLEETEKSYIPWMVRRAILVLLLAGWDSDGTKTWEACVDTVMEKYGRRIRDIVRLMMRLDKAISESVVSKDIVVCIAAGGNQYDPGTMENADGPAEKVLPSDRVMCTSDLGLKVTEASEDGTSEQDTYLLKPKVILRSSLA</sequence>
<evidence type="ECO:0000256" key="1">
    <source>
        <dbReference type="SAM" id="MobiDB-lite"/>
    </source>
</evidence>
<dbReference type="AlphaFoldDB" id="A0A284RZ96"/>
<dbReference type="OMA" id="CMATIAM"/>
<organism evidence="2 3">
    <name type="scientific">Armillaria ostoyae</name>
    <name type="common">Armillaria root rot fungus</name>
    <dbReference type="NCBI Taxonomy" id="47428"/>
    <lineage>
        <taxon>Eukaryota</taxon>
        <taxon>Fungi</taxon>
        <taxon>Dikarya</taxon>
        <taxon>Basidiomycota</taxon>
        <taxon>Agaricomycotina</taxon>
        <taxon>Agaricomycetes</taxon>
        <taxon>Agaricomycetidae</taxon>
        <taxon>Agaricales</taxon>
        <taxon>Marasmiineae</taxon>
        <taxon>Physalacriaceae</taxon>
        <taxon>Armillaria</taxon>
    </lineage>
</organism>
<dbReference type="STRING" id="47428.A0A284RZ96"/>
<feature type="region of interest" description="Disordered" evidence="1">
    <location>
        <begin position="75"/>
        <end position="113"/>
    </location>
</feature>
<protein>
    <submittedName>
        <fullName evidence="2">Uncharacterized protein</fullName>
    </submittedName>
</protein>
<proteinExistence type="predicted"/>